<dbReference type="GO" id="GO:0005524">
    <property type="term" value="F:ATP binding"/>
    <property type="evidence" value="ECO:0007669"/>
    <property type="project" value="UniProtKB-KW"/>
</dbReference>
<evidence type="ECO:0000256" key="1">
    <source>
        <dbReference type="ARBA" id="ARBA00022679"/>
    </source>
</evidence>
<dbReference type="EMBL" id="FNEK01000022">
    <property type="protein sequence ID" value="SDJ70834.1"/>
    <property type="molecule type" value="Genomic_DNA"/>
</dbReference>
<feature type="compositionally biased region" description="Basic and acidic residues" evidence="5">
    <location>
        <begin position="335"/>
        <end position="344"/>
    </location>
</feature>
<dbReference type="InterPro" id="IPR000719">
    <property type="entry name" value="Prot_kinase_dom"/>
</dbReference>
<dbReference type="CDD" id="cd14014">
    <property type="entry name" value="STKc_PknB_like"/>
    <property type="match status" value="1"/>
</dbReference>
<feature type="domain" description="Protein kinase" evidence="6">
    <location>
        <begin position="1"/>
        <end position="254"/>
    </location>
</feature>
<name>A0A1G8VXN1_9RHOB</name>
<feature type="region of interest" description="Disordered" evidence="5">
    <location>
        <begin position="323"/>
        <end position="353"/>
    </location>
</feature>
<evidence type="ECO:0000256" key="3">
    <source>
        <dbReference type="ARBA" id="ARBA00022777"/>
    </source>
</evidence>
<dbReference type="PROSITE" id="PS50011">
    <property type="entry name" value="PROTEIN_KINASE_DOM"/>
    <property type="match status" value="1"/>
</dbReference>
<evidence type="ECO:0000259" key="6">
    <source>
        <dbReference type="PROSITE" id="PS50011"/>
    </source>
</evidence>
<dbReference type="Pfam" id="PF00069">
    <property type="entry name" value="Pkinase"/>
    <property type="match status" value="1"/>
</dbReference>
<keyword evidence="2" id="KW-0547">Nucleotide-binding</keyword>
<dbReference type="InterPro" id="IPR011009">
    <property type="entry name" value="Kinase-like_dom_sf"/>
</dbReference>
<proteinExistence type="predicted"/>
<evidence type="ECO:0000313" key="7">
    <source>
        <dbReference type="EMBL" id="SDJ70834.1"/>
    </source>
</evidence>
<protein>
    <submittedName>
        <fullName evidence="7">Protein kinase domain-containing protein</fullName>
    </submittedName>
</protein>
<keyword evidence="1" id="KW-0808">Transferase</keyword>
<dbReference type="PANTHER" id="PTHR43289">
    <property type="entry name" value="MITOGEN-ACTIVATED PROTEIN KINASE KINASE KINASE 20-RELATED"/>
    <property type="match status" value="1"/>
</dbReference>
<evidence type="ECO:0000313" key="8">
    <source>
        <dbReference type="Proteomes" id="UP000199382"/>
    </source>
</evidence>
<dbReference type="STRING" id="571298.SAMN04488026_102272"/>
<gene>
    <name evidence="7" type="ORF">SAMN04488026_102272</name>
</gene>
<dbReference type="PANTHER" id="PTHR43289:SF6">
    <property type="entry name" value="SERINE_THREONINE-PROTEIN KINASE NEKL-3"/>
    <property type="match status" value="1"/>
</dbReference>
<feature type="region of interest" description="Disordered" evidence="5">
    <location>
        <begin position="279"/>
        <end position="302"/>
    </location>
</feature>
<evidence type="ECO:0000256" key="4">
    <source>
        <dbReference type="ARBA" id="ARBA00022840"/>
    </source>
</evidence>
<keyword evidence="4" id="KW-0067">ATP-binding</keyword>
<evidence type="ECO:0000256" key="2">
    <source>
        <dbReference type="ARBA" id="ARBA00022741"/>
    </source>
</evidence>
<dbReference type="PROSITE" id="PS00109">
    <property type="entry name" value="PROTEIN_KINASE_TYR"/>
    <property type="match status" value="1"/>
</dbReference>
<dbReference type="GO" id="GO:0004674">
    <property type="term" value="F:protein serine/threonine kinase activity"/>
    <property type="evidence" value="ECO:0007669"/>
    <property type="project" value="TreeGrafter"/>
</dbReference>
<dbReference type="Proteomes" id="UP000199382">
    <property type="component" value="Unassembled WGS sequence"/>
</dbReference>
<dbReference type="Gene3D" id="1.10.510.10">
    <property type="entry name" value="Transferase(Phosphotransferase) domain 1"/>
    <property type="match status" value="1"/>
</dbReference>
<evidence type="ECO:0000256" key="5">
    <source>
        <dbReference type="SAM" id="MobiDB-lite"/>
    </source>
</evidence>
<sequence length="384" mass="43466">MCCRADHEVRARTRSQQVEFDTVVRLFVEEARRLAKLDHPNIVGVHDVFEDNGTAYMALDYVEGRDLLDVIEAEPTRLGPPEIRKITHRLLDAVIHVHDLDILHRDISPDNVLLDRNNEPILIDFGAARDTARRASRVLSALQVVKDGYSPQEFYLAGSPQSPAGDLYSLGATLHHLLTGAAPANSHMRLAALAEQRPDPYKPLKSRMPGYDDRFLLAIDRALNVFAKDRVQTARQWRDMIDGTATGPVSAPLMGEKEVAARIQRLVADTNAAVKVEMERAERERREREAREAQDREAREQKRIRLKQQAMREAEEAANAITTARMATEQEPEDDKTHDPENHSETLCAHRGNTARPRLLDRIWRGFRRQGETDQVGQMEGYGA</sequence>
<keyword evidence="8" id="KW-1185">Reference proteome</keyword>
<organism evidence="7 8">
    <name type="scientific">Aliiruegeria lutimaris</name>
    <dbReference type="NCBI Taxonomy" id="571298"/>
    <lineage>
        <taxon>Bacteria</taxon>
        <taxon>Pseudomonadati</taxon>
        <taxon>Pseudomonadota</taxon>
        <taxon>Alphaproteobacteria</taxon>
        <taxon>Rhodobacterales</taxon>
        <taxon>Roseobacteraceae</taxon>
        <taxon>Aliiruegeria</taxon>
    </lineage>
</organism>
<dbReference type="AlphaFoldDB" id="A0A1G8VXN1"/>
<keyword evidence="3 7" id="KW-0418">Kinase</keyword>
<reference evidence="7 8" key="1">
    <citation type="submission" date="2016-10" db="EMBL/GenBank/DDBJ databases">
        <authorList>
            <person name="de Groot N.N."/>
        </authorList>
    </citation>
    <scope>NUCLEOTIDE SEQUENCE [LARGE SCALE GENOMIC DNA]</scope>
    <source>
        <strain evidence="7 8">DSM 25294</strain>
    </source>
</reference>
<accession>A0A1G8VXN1</accession>
<dbReference type="SUPFAM" id="SSF56112">
    <property type="entry name" value="Protein kinase-like (PK-like)"/>
    <property type="match status" value="1"/>
</dbReference>
<dbReference type="InterPro" id="IPR008266">
    <property type="entry name" value="Tyr_kinase_AS"/>
</dbReference>